<gene>
    <name evidence="1" type="ORF">SCALOS_LOCUS3449</name>
</gene>
<dbReference type="EMBL" id="CAJVPM010003790">
    <property type="protein sequence ID" value="CAG8505916.1"/>
    <property type="molecule type" value="Genomic_DNA"/>
</dbReference>
<reference evidence="1" key="1">
    <citation type="submission" date="2021-06" db="EMBL/GenBank/DDBJ databases">
        <authorList>
            <person name="Kallberg Y."/>
            <person name="Tangrot J."/>
            <person name="Rosling A."/>
        </authorList>
    </citation>
    <scope>NUCLEOTIDE SEQUENCE</scope>
    <source>
        <strain evidence="1">AU212A</strain>
    </source>
</reference>
<protein>
    <submittedName>
        <fullName evidence="1">6177_t:CDS:1</fullName>
    </submittedName>
</protein>
<dbReference type="Proteomes" id="UP000789860">
    <property type="component" value="Unassembled WGS sequence"/>
</dbReference>
<organism evidence="1 2">
    <name type="scientific">Scutellospora calospora</name>
    <dbReference type="NCBI Taxonomy" id="85575"/>
    <lineage>
        <taxon>Eukaryota</taxon>
        <taxon>Fungi</taxon>
        <taxon>Fungi incertae sedis</taxon>
        <taxon>Mucoromycota</taxon>
        <taxon>Glomeromycotina</taxon>
        <taxon>Glomeromycetes</taxon>
        <taxon>Diversisporales</taxon>
        <taxon>Gigasporaceae</taxon>
        <taxon>Scutellospora</taxon>
    </lineage>
</organism>
<accession>A0ACA9L319</accession>
<name>A0ACA9L319_9GLOM</name>
<proteinExistence type="predicted"/>
<comment type="caution">
    <text evidence="1">The sequence shown here is derived from an EMBL/GenBank/DDBJ whole genome shotgun (WGS) entry which is preliminary data.</text>
</comment>
<evidence type="ECO:0000313" key="1">
    <source>
        <dbReference type="EMBL" id="CAG8505916.1"/>
    </source>
</evidence>
<keyword evidence="2" id="KW-1185">Reference proteome</keyword>
<evidence type="ECO:0000313" key="2">
    <source>
        <dbReference type="Proteomes" id="UP000789860"/>
    </source>
</evidence>
<sequence length="433" mass="46701">MSGLTINRSATRLSRCCSRSNSCFGCDPASEGGLSRRCSSAKSSLWTWSLGMKEVNRRLPTTLMANMDSCARDIEVSRLISCSSCEKRTRSWDGPFAGDGERLSPVIGEAEPSLDSGAIEASGLSKPVGRLTIMVKAGCRSSSSWSPFRWNAPSGAETVRLIGGATSGALRRRDIIEGERRWFLAAACVASGAWAVDSEEPVECGSTPREAHFLPFLASTSPSRTVSVAFLPQSRPPAWPAWHLSACASLPPLSCLSPDFDAGGWVSRLSTPLPRFAGFDALKGSSIAPVWTVSRPASSTSEAKSPIGLLARRIALRPTRRRWTRRAPAHSALCVFAPPHLEAPPARSVRATTRPRGSGGNGLQEHASHLQVQGTGRVGSSRSHRTPSVWTQRSWICVTRESSRQQQRHIQRANKTGQHPGQTRDGGLRRALT</sequence>